<evidence type="ECO:0000256" key="3">
    <source>
        <dbReference type="ARBA" id="ARBA00022490"/>
    </source>
</evidence>
<dbReference type="AlphaFoldDB" id="A0A5K1UHP2"/>
<keyword evidence="3" id="KW-0963">Cytoplasm</keyword>
<dbReference type="VEuPathDB" id="AmoebaDB:EHI7A_036440"/>
<evidence type="ECO:0000256" key="1">
    <source>
        <dbReference type="ARBA" id="ARBA00004496"/>
    </source>
</evidence>
<name>A0A5K1UHP2_ENTHI</name>
<evidence type="ECO:0000256" key="4">
    <source>
        <dbReference type="ARBA" id="ARBA00022737"/>
    </source>
</evidence>
<evidence type="ECO:0000313" key="7">
    <source>
        <dbReference type="Proteomes" id="UP000078387"/>
    </source>
</evidence>
<gene>
    <name evidence="6" type="ORF">CL6EHI_081250</name>
</gene>
<dbReference type="FunFam" id="1.25.10.10:FF:000840">
    <property type="entry name" value="Importin beta-3 subunit, putative"/>
    <property type="match status" value="1"/>
</dbReference>
<proteinExistence type="predicted"/>
<keyword evidence="5" id="KW-0653">Protein transport</keyword>
<dbReference type="SUPFAM" id="SSF48371">
    <property type="entry name" value="ARM repeat"/>
    <property type="match status" value="2"/>
</dbReference>
<reference evidence="6 7" key="1">
    <citation type="submission" date="2016-05" db="EMBL/GenBank/DDBJ databases">
        <title>First whole genome sequencing of Entamoeba histolytica HM1:IMSS-clone-6.</title>
        <authorList>
            <person name="Mukherjee Avik.K."/>
            <person name="Izumyama S."/>
            <person name="Nakada-Tsukui K."/>
            <person name="Nozaki T."/>
        </authorList>
    </citation>
    <scope>NUCLEOTIDE SEQUENCE [LARGE SCALE GENOMIC DNA]</scope>
    <source>
        <strain evidence="6 7">HM1:IMSS clone 6</strain>
    </source>
</reference>
<dbReference type="InterPro" id="IPR016024">
    <property type="entry name" value="ARM-type_fold"/>
</dbReference>
<keyword evidence="4" id="KW-0677">Repeat</keyword>
<dbReference type="PANTHER" id="PTHR10527">
    <property type="entry name" value="IMPORTIN BETA"/>
    <property type="match status" value="1"/>
</dbReference>
<dbReference type="InterPro" id="IPR040122">
    <property type="entry name" value="Importin_beta"/>
</dbReference>
<dbReference type="Proteomes" id="UP000078387">
    <property type="component" value="Unassembled WGS sequence"/>
</dbReference>
<organism evidence="6 7">
    <name type="scientific">Entamoeba histolytica</name>
    <dbReference type="NCBI Taxonomy" id="5759"/>
    <lineage>
        <taxon>Eukaryota</taxon>
        <taxon>Amoebozoa</taxon>
        <taxon>Evosea</taxon>
        <taxon>Archamoebae</taxon>
        <taxon>Mastigamoebida</taxon>
        <taxon>Entamoebidae</taxon>
        <taxon>Entamoeba</taxon>
    </lineage>
</organism>
<comment type="caution">
    <text evidence="6">The sequence shown here is derived from an EMBL/GenBank/DDBJ whole genome shotgun (WGS) entry which is preliminary data.</text>
</comment>
<accession>A0A5K1UHP2</accession>
<dbReference type="VEuPathDB" id="AmoebaDB:EHI5A_060510"/>
<dbReference type="Gene3D" id="1.25.10.10">
    <property type="entry name" value="Leucine-rich Repeat Variant"/>
    <property type="match status" value="1"/>
</dbReference>
<dbReference type="OMA" id="KYHDKVI"/>
<protein>
    <submittedName>
        <fullName evidence="6">Importin beta 3 family protein</fullName>
    </submittedName>
</protein>
<dbReference type="GO" id="GO:0005737">
    <property type="term" value="C:cytoplasm"/>
    <property type="evidence" value="ECO:0007669"/>
    <property type="project" value="UniProtKB-SubCell"/>
</dbReference>
<sequence>MDLAQFSLKIFQVLRRGPIKREPKDFEEYQHAYSMYESLKSNPENFCTIHVIQMNNNDPGIRQMVMSLFASKMFESNNTLYLRLSPSYRDSLNTKLLDKMANENMNNVLHQYVNVFEKMYNICIINSIPFPQFLPSIFHMYIQGDREHRNYTLNLLEKIIVSIPPNDMKNVFDVIVNIINQTINSNDGDLMSNAMSIIKELIQYANDNNMFLDKAIPLYPILHQVTLTIIKNTSFYSLWVYVFEIEQQVFNVYIPQLAQFIPTTIKLALDVCNVDEDEYYDTDVHNIAMELVVTIFEIYYKEMKNAQDLQKYTFETLMKWLCDVDDIQEWYTNEDELEDSPYYFQAEEVIERITHMIGASNFVNFLIQHRSLLNSNDWKQRLAFLTALNAAINSKKSSISKAAIDLCRLVFPLSRDKNPRVRNQVLIFSNRIFKLYPNTQENIADGVLQIIGTGIADEIPRNQSKACDLATSLISSLTLQQLSPYLNNFIKVIAPLIESDDPGVVAEALCSLSNIIVKMKVGVDDFFVQIIPILQRVLEKTSDYTDLFEVKGRIIEMISIIATKLNDKYIGSCTQIIINEIKRVMNIPNLEISDPLFGYIETSFTRLADLLKDQCAPMLPTMIPIILKRVNLNIVSQYEYYETQKVYCGDEVLNVYIEEAEEKVNAIISIADLSTSLKNIFFPYVEQCLSSVIPLIGLKAYQRVRIAAVRCSVSLIGSFISGKEKETGDVQQAMNALTHYCSEVINAIIQNLTNETDIEVISEQILGLQRIIEINRIPLGKQQINSIFEVLKRLLVNYIQQSEINDNNPKDEDSDEENDEEGTFCFNYRSLLQTLATSMLQFFLEEFQNILLPILKASLTTNGVSLKVIGFVASIFSTVILFANQTSFIENIIGIIIKLASTKEVEILNQCMENILLLVQVPCIQPYLQQILDIIKIGLGLKEESEMLYNTSVMTLGKCICYNLQAFNKEIVLSWFSFLPIDSYPDDILSFLFTIFAHSQLIPLTKETITKTLLILINCLASKDSNQIRSVTKDLVTEQLKLWFQNNSALIEPIWEQTNQQQKELLNELLQ</sequence>
<dbReference type="GO" id="GO:0006606">
    <property type="term" value="P:protein import into nucleus"/>
    <property type="evidence" value="ECO:0007669"/>
    <property type="project" value="InterPro"/>
</dbReference>
<dbReference type="VEuPathDB" id="AmoebaDB:EHI8A_035000"/>
<evidence type="ECO:0000256" key="5">
    <source>
        <dbReference type="ARBA" id="ARBA00022927"/>
    </source>
</evidence>
<dbReference type="InterPro" id="IPR011989">
    <property type="entry name" value="ARM-like"/>
</dbReference>
<keyword evidence="2" id="KW-0813">Transport</keyword>
<evidence type="ECO:0000256" key="2">
    <source>
        <dbReference type="ARBA" id="ARBA00022448"/>
    </source>
</evidence>
<dbReference type="EMBL" id="BDEQ01000001">
    <property type="protein sequence ID" value="GAT96595.1"/>
    <property type="molecule type" value="Genomic_DNA"/>
</dbReference>
<dbReference type="VEuPathDB" id="AmoebaDB:EHI_081250"/>
<evidence type="ECO:0000313" key="6">
    <source>
        <dbReference type="EMBL" id="GAT96595.1"/>
    </source>
</evidence>
<comment type="subcellular location">
    <subcellularLocation>
        <location evidence="1">Cytoplasm</location>
    </subcellularLocation>
</comment>
<dbReference type="VEuPathDB" id="AmoebaDB:KM1_074910"/>